<dbReference type="PRINTS" id="PR00413">
    <property type="entry name" value="HADHALOGNASE"/>
</dbReference>
<dbReference type="InterPro" id="IPR023214">
    <property type="entry name" value="HAD_sf"/>
</dbReference>
<dbReference type="InterPro" id="IPR036412">
    <property type="entry name" value="HAD-like_sf"/>
</dbReference>
<reference evidence="2" key="1">
    <citation type="submission" date="2017-02" db="UniProtKB">
        <authorList>
            <consortium name="WormBaseParasite"/>
        </authorList>
    </citation>
    <scope>IDENTIFICATION</scope>
</reference>
<dbReference type="Proteomes" id="UP000036681">
    <property type="component" value="Unplaced"/>
</dbReference>
<evidence type="ECO:0000313" key="2">
    <source>
        <dbReference type="WBParaSite" id="ALUE_0002198401-mRNA-1"/>
    </source>
</evidence>
<dbReference type="Gene3D" id="3.40.50.1000">
    <property type="entry name" value="HAD superfamily/HAD-like"/>
    <property type="match status" value="1"/>
</dbReference>
<evidence type="ECO:0000313" key="1">
    <source>
        <dbReference type="Proteomes" id="UP000036681"/>
    </source>
</evidence>
<organism evidence="1 2">
    <name type="scientific">Ascaris lumbricoides</name>
    <name type="common">Giant roundworm</name>
    <dbReference type="NCBI Taxonomy" id="6252"/>
    <lineage>
        <taxon>Eukaryota</taxon>
        <taxon>Metazoa</taxon>
        <taxon>Ecdysozoa</taxon>
        <taxon>Nematoda</taxon>
        <taxon>Chromadorea</taxon>
        <taxon>Rhabditida</taxon>
        <taxon>Spirurina</taxon>
        <taxon>Ascaridomorpha</taxon>
        <taxon>Ascaridoidea</taxon>
        <taxon>Ascarididae</taxon>
        <taxon>Ascaris</taxon>
    </lineage>
</organism>
<dbReference type="InterPro" id="IPR006439">
    <property type="entry name" value="HAD-SF_hydro_IA"/>
</dbReference>
<dbReference type="Pfam" id="PF00702">
    <property type="entry name" value="Hydrolase"/>
    <property type="match status" value="1"/>
</dbReference>
<dbReference type="PANTHER" id="PTHR47829:SF1">
    <property type="entry name" value="HAD FAMILY PHOSPHATASE"/>
    <property type="match status" value="1"/>
</dbReference>
<dbReference type="InterPro" id="IPR052898">
    <property type="entry name" value="ACAD10-like"/>
</dbReference>
<dbReference type="WBParaSite" id="ALUE_0002198401-mRNA-1">
    <property type="protein sequence ID" value="ALUE_0002198401-mRNA-1"/>
    <property type="gene ID" value="ALUE_0002198401"/>
</dbReference>
<dbReference type="AlphaFoldDB" id="A0A0M3ITA6"/>
<protein>
    <submittedName>
        <fullName evidence="2">HAD family phosphatase</fullName>
    </submittedName>
</protein>
<dbReference type="PANTHER" id="PTHR47829">
    <property type="entry name" value="HYDROLASE, PUTATIVE (AFU_ORTHOLOGUE AFUA_1G12880)-RELATED"/>
    <property type="match status" value="1"/>
</dbReference>
<proteinExistence type="predicted"/>
<dbReference type="SUPFAM" id="SSF56784">
    <property type="entry name" value="HAD-like"/>
    <property type="match status" value="1"/>
</dbReference>
<name>A0A0M3ITA6_ASCLU</name>
<accession>A0A0M3ITA6</accession>
<sequence length="182" mass="20773">MKEYKAIIFDMGGVLLNLGAMWTGTEWEMRNGVPEGSLAKVLLSDQLLKQSKALFRGEMSAVEFDRTIFSELFTEIIGEKHAPVNVFSTWLPDEPNKVIVYEDMMQAIAILKQKGYLTALLTNNFFIDEERKKPTIHIDTANLDVIVESCRLGVCKPDEEIYRVFANSLFTFFSLIFSNFIN</sequence>
<keyword evidence="1" id="KW-1185">Reference proteome</keyword>